<dbReference type="STRING" id="50990.A0A4Y7PZG7"/>
<feature type="domain" description="MYND-type" evidence="5">
    <location>
        <begin position="68"/>
        <end position="110"/>
    </location>
</feature>
<name>A0A4Y7PZG7_9AGAM</name>
<sequence length="282" mass="31692">MAWRHQLLNAFCCRTSFQVTSRSQISPRSPPYLKQRNAQMAAVASYYSHPTPASHPHQMHKSRGYRQCDTCGAAEQPGLQKFRMCGGCMITQYCSQDCQKSHWPSHKAICQHTTSVIAAAKQEPSTDENVAKNLRKFCSAHQTLLSWSAFQALQLKRLPANVRQSALLIELSARNSSDPNRRLAVASTHIVPRSYVESRDPLVAQDIQRREERCRRSGGIGTAVVMIQCGGVCQIMPVECDPPSKITWDTREDWADILTRYVESGRTDFKPITTTSKGVYYG</sequence>
<dbReference type="PROSITE" id="PS01360">
    <property type="entry name" value="ZF_MYND_1"/>
    <property type="match status" value="1"/>
</dbReference>
<keyword evidence="3" id="KW-0862">Zinc</keyword>
<dbReference type="SUPFAM" id="SSF144232">
    <property type="entry name" value="HIT/MYND zinc finger-like"/>
    <property type="match status" value="1"/>
</dbReference>
<dbReference type="GO" id="GO:0008270">
    <property type="term" value="F:zinc ion binding"/>
    <property type="evidence" value="ECO:0007669"/>
    <property type="project" value="UniProtKB-KW"/>
</dbReference>
<proteinExistence type="predicted"/>
<reference evidence="6 7" key="1">
    <citation type="submission" date="2018-06" db="EMBL/GenBank/DDBJ databases">
        <title>A transcriptomic atlas of mushroom development highlights an independent origin of complex multicellularity.</title>
        <authorList>
            <consortium name="DOE Joint Genome Institute"/>
            <person name="Krizsan K."/>
            <person name="Almasi E."/>
            <person name="Merenyi Z."/>
            <person name="Sahu N."/>
            <person name="Viragh M."/>
            <person name="Koszo T."/>
            <person name="Mondo S."/>
            <person name="Kiss B."/>
            <person name="Balint B."/>
            <person name="Kues U."/>
            <person name="Barry K."/>
            <person name="Hegedus J.C."/>
            <person name="Henrissat B."/>
            <person name="Johnson J."/>
            <person name="Lipzen A."/>
            <person name="Ohm R."/>
            <person name="Nagy I."/>
            <person name="Pangilinan J."/>
            <person name="Yan J."/>
            <person name="Xiong Y."/>
            <person name="Grigoriev I.V."/>
            <person name="Hibbett D.S."/>
            <person name="Nagy L.G."/>
        </authorList>
    </citation>
    <scope>NUCLEOTIDE SEQUENCE [LARGE SCALE GENOMIC DNA]</scope>
    <source>
        <strain evidence="6 7">SZMC22713</strain>
    </source>
</reference>
<dbReference type="OrthoDB" id="432970at2759"/>
<protein>
    <recommendedName>
        <fullName evidence="5">MYND-type domain-containing protein</fullName>
    </recommendedName>
</protein>
<dbReference type="PROSITE" id="PS50865">
    <property type="entry name" value="ZF_MYND_2"/>
    <property type="match status" value="1"/>
</dbReference>
<evidence type="ECO:0000256" key="2">
    <source>
        <dbReference type="ARBA" id="ARBA00022771"/>
    </source>
</evidence>
<keyword evidence="7" id="KW-1185">Reference proteome</keyword>
<dbReference type="VEuPathDB" id="FungiDB:BD410DRAFT_790458"/>
<keyword evidence="1" id="KW-0479">Metal-binding</keyword>
<dbReference type="Gene3D" id="6.10.140.2220">
    <property type="match status" value="1"/>
</dbReference>
<accession>A0A4Y7PZG7</accession>
<evidence type="ECO:0000256" key="1">
    <source>
        <dbReference type="ARBA" id="ARBA00022723"/>
    </source>
</evidence>
<dbReference type="AlphaFoldDB" id="A0A4Y7PZG7"/>
<evidence type="ECO:0000313" key="7">
    <source>
        <dbReference type="Proteomes" id="UP000294933"/>
    </source>
</evidence>
<evidence type="ECO:0000313" key="6">
    <source>
        <dbReference type="EMBL" id="TDL20787.1"/>
    </source>
</evidence>
<keyword evidence="2 4" id="KW-0863">Zinc-finger</keyword>
<dbReference type="InterPro" id="IPR002893">
    <property type="entry name" value="Znf_MYND"/>
</dbReference>
<dbReference type="Pfam" id="PF01753">
    <property type="entry name" value="zf-MYND"/>
    <property type="match status" value="1"/>
</dbReference>
<dbReference type="EMBL" id="ML170185">
    <property type="protein sequence ID" value="TDL20787.1"/>
    <property type="molecule type" value="Genomic_DNA"/>
</dbReference>
<evidence type="ECO:0000256" key="4">
    <source>
        <dbReference type="PROSITE-ProRule" id="PRU00134"/>
    </source>
</evidence>
<evidence type="ECO:0000259" key="5">
    <source>
        <dbReference type="PROSITE" id="PS50865"/>
    </source>
</evidence>
<evidence type="ECO:0000256" key="3">
    <source>
        <dbReference type="ARBA" id="ARBA00022833"/>
    </source>
</evidence>
<dbReference type="Proteomes" id="UP000294933">
    <property type="component" value="Unassembled WGS sequence"/>
</dbReference>
<gene>
    <name evidence="6" type="ORF">BD410DRAFT_790458</name>
</gene>
<organism evidence="6 7">
    <name type="scientific">Rickenella mellea</name>
    <dbReference type="NCBI Taxonomy" id="50990"/>
    <lineage>
        <taxon>Eukaryota</taxon>
        <taxon>Fungi</taxon>
        <taxon>Dikarya</taxon>
        <taxon>Basidiomycota</taxon>
        <taxon>Agaricomycotina</taxon>
        <taxon>Agaricomycetes</taxon>
        <taxon>Hymenochaetales</taxon>
        <taxon>Rickenellaceae</taxon>
        <taxon>Rickenella</taxon>
    </lineage>
</organism>